<protein>
    <recommendedName>
        <fullName evidence="5">RING-type domain-containing protein</fullName>
    </recommendedName>
</protein>
<dbReference type="Pfam" id="PF13639">
    <property type="entry name" value="zf-RING_2"/>
    <property type="match status" value="1"/>
</dbReference>
<dbReference type="GO" id="GO:0008270">
    <property type="term" value="F:zinc ion binding"/>
    <property type="evidence" value="ECO:0007669"/>
    <property type="project" value="UniProtKB-KW"/>
</dbReference>
<dbReference type="PANTHER" id="PTHR15710">
    <property type="entry name" value="E3 UBIQUITIN-PROTEIN LIGASE PRAJA"/>
    <property type="match status" value="1"/>
</dbReference>
<evidence type="ECO:0000256" key="3">
    <source>
        <dbReference type="ARBA" id="ARBA00022833"/>
    </source>
</evidence>
<evidence type="ECO:0000256" key="1">
    <source>
        <dbReference type="ARBA" id="ARBA00022723"/>
    </source>
</evidence>
<dbReference type="EMBL" id="MN739021">
    <property type="protein sequence ID" value="QHT35395.1"/>
    <property type="molecule type" value="Genomic_DNA"/>
</dbReference>
<keyword evidence="1" id="KW-0479">Metal-binding</keyword>
<evidence type="ECO:0000256" key="2">
    <source>
        <dbReference type="ARBA" id="ARBA00022771"/>
    </source>
</evidence>
<evidence type="ECO:0000259" key="5">
    <source>
        <dbReference type="PROSITE" id="PS50089"/>
    </source>
</evidence>
<evidence type="ECO:0000256" key="4">
    <source>
        <dbReference type="SAM" id="MobiDB-lite"/>
    </source>
</evidence>
<dbReference type="AlphaFoldDB" id="A0A6C0F8A6"/>
<dbReference type="InterPro" id="IPR013083">
    <property type="entry name" value="Znf_RING/FYVE/PHD"/>
</dbReference>
<evidence type="ECO:0000313" key="6">
    <source>
        <dbReference type="EMBL" id="QHT35395.1"/>
    </source>
</evidence>
<dbReference type="Gene3D" id="3.30.40.10">
    <property type="entry name" value="Zinc/RING finger domain, C3HC4 (zinc finger)"/>
    <property type="match status" value="1"/>
</dbReference>
<keyword evidence="2" id="KW-0863">Zinc-finger</keyword>
<reference evidence="6" key="1">
    <citation type="journal article" date="2020" name="Nature">
        <title>Giant virus diversity and host interactions through global metagenomics.</title>
        <authorList>
            <person name="Schulz F."/>
            <person name="Roux S."/>
            <person name="Paez-Espino D."/>
            <person name="Jungbluth S."/>
            <person name="Walsh D.A."/>
            <person name="Denef V.J."/>
            <person name="McMahon K.D."/>
            <person name="Konstantinidis K.T."/>
            <person name="Eloe-Fadrosh E.A."/>
            <person name="Kyrpides N.C."/>
            <person name="Woyke T."/>
        </authorList>
    </citation>
    <scope>NUCLEOTIDE SEQUENCE</scope>
    <source>
        <strain evidence="6">GVMAG-M-3300009180-45</strain>
    </source>
</reference>
<feature type="region of interest" description="Disordered" evidence="4">
    <location>
        <begin position="152"/>
        <end position="173"/>
    </location>
</feature>
<dbReference type="SMART" id="SM00184">
    <property type="entry name" value="RING"/>
    <property type="match status" value="1"/>
</dbReference>
<feature type="domain" description="RING-type" evidence="5">
    <location>
        <begin position="107"/>
        <end position="147"/>
    </location>
</feature>
<dbReference type="InterPro" id="IPR001841">
    <property type="entry name" value="Znf_RING"/>
</dbReference>
<sequence length="198" mass="22012">MEDDNQLTTLDVLHSMQETDRAFYQTLRFLDSDRERLLATHQRNTAMAMSLIRLHAVRGSRTVQYTATIPLTFPVGWDEPVVVHPTPAQIAAGSAVVTVEDAAPTNCSICQDSLSPTHTRLTHCGHRFHTSCIAEWFTQSVSCPMCRHDIRETRPPAPTSSDVESERPPMSSRLAAWLVGANPTNHTVETAESDEHHA</sequence>
<proteinExistence type="predicted"/>
<dbReference type="SUPFAM" id="SSF57850">
    <property type="entry name" value="RING/U-box"/>
    <property type="match status" value="1"/>
</dbReference>
<dbReference type="PROSITE" id="PS50089">
    <property type="entry name" value="ZF_RING_2"/>
    <property type="match status" value="1"/>
</dbReference>
<accession>A0A6C0F8A6</accession>
<keyword evidence="3" id="KW-0862">Zinc</keyword>
<organism evidence="6">
    <name type="scientific">viral metagenome</name>
    <dbReference type="NCBI Taxonomy" id="1070528"/>
    <lineage>
        <taxon>unclassified sequences</taxon>
        <taxon>metagenomes</taxon>
        <taxon>organismal metagenomes</taxon>
    </lineage>
</organism>
<name>A0A6C0F8A6_9ZZZZ</name>